<dbReference type="Gene3D" id="3.40.50.1820">
    <property type="entry name" value="alpha/beta hydrolase"/>
    <property type="match status" value="1"/>
</dbReference>
<dbReference type="EMBL" id="JAVREK010000008">
    <property type="protein sequence ID" value="MDT0302396.1"/>
    <property type="molecule type" value="Genomic_DNA"/>
</dbReference>
<dbReference type="GO" id="GO:0016787">
    <property type="term" value="F:hydrolase activity"/>
    <property type="evidence" value="ECO:0007669"/>
    <property type="project" value="UniProtKB-KW"/>
</dbReference>
<keyword evidence="2" id="KW-0732">Signal</keyword>
<feature type="region of interest" description="Disordered" evidence="1">
    <location>
        <begin position="27"/>
        <end position="71"/>
    </location>
</feature>
<dbReference type="Proteomes" id="UP001183226">
    <property type="component" value="Unassembled WGS sequence"/>
</dbReference>
<evidence type="ECO:0000256" key="2">
    <source>
        <dbReference type="SAM" id="SignalP"/>
    </source>
</evidence>
<sequence length="391" mass="40972">MSRPTAVLAAAAAALLLAAAAAADAQVGPAPAPEPAPAAQAAPQPEQGAGGAVHRAAALPSEPAESVAPEDVVDVPVEFTVRNRNRTRSRCSADGESYTVRGHLTAPARVLEQRDPAVTLYLHGTNTGEWIWRLDVDGRNYVEEMAARGHASVTVDRLGYGDSDHPHGLDTCSGAHADIADQIVSRLRSGDYETGGAEPAEFSAVFLGGHSSGGLVAEAVAASFHSVDGLLMSGWAAVGITGETNRRFLAAYETCLDGGEPYARSGDPAGYVHFDSTEEDFLAGGLGEDAPAAVVQEVRRHYTRSPCGVLISEPAGILADLELVGDIEVPVRLVYGERDALRQGVEGYADLFTASSDVTEQTLPEAGHFVTVDANAPRFYDGAARWLRRHG</sequence>
<feature type="compositionally biased region" description="Low complexity" evidence="1">
    <location>
        <begin position="37"/>
        <end position="47"/>
    </location>
</feature>
<dbReference type="InterPro" id="IPR050266">
    <property type="entry name" value="AB_hydrolase_sf"/>
</dbReference>
<name>A0ABU2KT66_9ACTN</name>
<keyword evidence="4" id="KW-0378">Hydrolase</keyword>
<protein>
    <submittedName>
        <fullName evidence="4">Alpha/beta fold hydrolase</fullName>
    </submittedName>
</protein>
<organism evidence="4 5">
    <name type="scientific">Streptomonospora wellingtoniae</name>
    <dbReference type="NCBI Taxonomy" id="3075544"/>
    <lineage>
        <taxon>Bacteria</taxon>
        <taxon>Bacillati</taxon>
        <taxon>Actinomycetota</taxon>
        <taxon>Actinomycetes</taxon>
        <taxon>Streptosporangiales</taxon>
        <taxon>Nocardiopsidaceae</taxon>
        <taxon>Streptomonospora</taxon>
    </lineage>
</organism>
<comment type="caution">
    <text evidence="4">The sequence shown here is derived from an EMBL/GenBank/DDBJ whole genome shotgun (WGS) entry which is preliminary data.</text>
</comment>
<evidence type="ECO:0000313" key="4">
    <source>
        <dbReference type="EMBL" id="MDT0302396.1"/>
    </source>
</evidence>
<reference evidence="5" key="1">
    <citation type="submission" date="2023-07" db="EMBL/GenBank/DDBJ databases">
        <title>30 novel species of actinomycetes from the DSMZ collection.</title>
        <authorList>
            <person name="Nouioui I."/>
        </authorList>
    </citation>
    <scope>NUCLEOTIDE SEQUENCE [LARGE SCALE GENOMIC DNA]</scope>
    <source>
        <strain evidence="5">DSM 45055</strain>
    </source>
</reference>
<proteinExistence type="predicted"/>
<gene>
    <name evidence="4" type="ORF">RM446_09760</name>
</gene>
<dbReference type="Pfam" id="PF12697">
    <property type="entry name" value="Abhydrolase_6"/>
    <property type="match status" value="1"/>
</dbReference>
<feature type="signal peptide" evidence="2">
    <location>
        <begin position="1"/>
        <end position="25"/>
    </location>
</feature>
<evidence type="ECO:0000259" key="3">
    <source>
        <dbReference type="Pfam" id="PF12697"/>
    </source>
</evidence>
<keyword evidence="5" id="KW-1185">Reference proteome</keyword>
<dbReference type="RefSeq" id="WP_311544881.1">
    <property type="nucleotide sequence ID" value="NZ_JAVREK010000008.1"/>
</dbReference>
<feature type="domain" description="AB hydrolase-1" evidence="3">
    <location>
        <begin position="121"/>
        <end position="374"/>
    </location>
</feature>
<dbReference type="SUPFAM" id="SSF53474">
    <property type="entry name" value="alpha/beta-Hydrolases"/>
    <property type="match status" value="1"/>
</dbReference>
<dbReference type="PANTHER" id="PTHR43798">
    <property type="entry name" value="MONOACYLGLYCEROL LIPASE"/>
    <property type="match status" value="1"/>
</dbReference>
<dbReference type="InterPro" id="IPR000073">
    <property type="entry name" value="AB_hydrolase_1"/>
</dbReference>
<accession>A0ABU2KT66</accession>
<evidence type="ECO:0000256" key="1">
    <source>
        <dbReference type="SAM" id="MobiDB-lite"/>
    </source>
</evidence>
<dbReference type="InterPro" id="IPR029058">
    <property type="entry name" value="AB_hydrolase_fold"/>
</dbReference>
<feature type="chain" id="PRO_5045489037" evidence="2">
    <location>
        <begin position="26"/>
        <end position="391"/>
    </location>
</feature>
<evidence type="ECO:0000313" key="5">
    <source>
        <dbReference type="Proteomes" id="UP001183226"/>
    </source>
</evidence>